<evidence type="ECO:0000256" key="1">
    <source>
        <dbReference type="ARBA" id="ARBA00009521"/>
    </source>
</evidence>
<evidence type="ECO:0000256" key="2">
    <source>
        <dbReference type="ARBA" id="ARBA00022448"/>
    </source>
</evidence>
<gene>
    <name evidence="11" type="ORF">MPPM_4317</name>
</gene>
<dbReference type="OrthoDB" id="7801681at2"/>
<dbReference type="Pfam" id="PF02530">
    <property type="entry name" value="Porin_2"/>
    <property type="match status" value="1"/>
</dbReference>
<dbReference type="RefSeq" id="WP_096486749.1">
    <property type="nucleotide sequence ID" value="NZ_AP014809.1"/>
</dbReference>
<dbReference type="AlphaFoldDB" id="A0A161J7B2"/>
<evidence type="ECO:0000256" key="10">
    <source>
        <dbReference type="RuleBase" id="RU364005"/>
    </source>
</evidence>
<evidence type="ECO:0000256" key="5">
    <source>
        <dbReference type="ARBA" id="ARBA00022729"/>
    </source>
</evidence>
<keyword evidence="4 10" id="KW-0812">Transmembrane</keyword>
<keyword evidence="6 10" id="KW-0406">Ion transport</keyword>
<evidence type="ECO:0000256" key="4">
    <source>
        <dbReference type="ARBA" id="ARBA00022692"/>
    </source>
</evidence>
<name>A0A161J7B2_9HYPH</name>
<evidence type="ECO:0000313" key="12">
    <source>
        <dbReference type="Proteomes" id="UP000218288"/>
    </source>
</evidence>
<feature type="chain" id="PRO_5009361730" description="Porin" evidence="10">
    <location>
        <begin position="28"/>
        <end position="554"/>
    </location>
</feature>
<accession>A0A161J7B2</accession>
<evidence type="ECO:0000256" key="7">
    <source>
        <dbReference type="ARBA" id="ARBA00023114"/>
    </source>
</evidence>
<evidence type="ECO:0000256" key="3">
    <source>
        <dbReference type="ARBA" id="ARBA00022452"/>
    </source>
</evidence>
<sequence length="554" mass="58269">MERGATTRLAGATIAVAAAMAIDAARAADLPVKTAVPIEYVRVCSASGAGFFYIPGTDTCLRVSGRARFEAGYIPVQNRTNSSGDLSQYRGLMRLNFDARTQTGYGTLRAFLRVEAASRTGVFMTSGTQQRIGNAFPGTGQDAFGRVQNYFVTEKAFVQFAGLTAGRASSFFDFYAHDYELIGSTAGSDVPSTNLLAYTYKTAEGWSATLSMEDPNVRKNPFYAASAGPTATTPGQSGLNNVFITAPSPVILGTNADGTANTAVFVDTVQRSRMPDFVGALRYDAGWGSVQLSAAVKDVNIGGFIANSGLSTLTAAPGSATGPVGAGTAAALLATRGLTSGAQTDYGWAVQGGLKVNLPWIAPGDGLYLQGAYGEGALVYTGFSYFTGTYGSQLNPVQGAPFMHALADAVINPLTGRIDLSTSFTATASFLHYWTPEWRSAFFGSYGEVGFRRGTREAFSLVNGLVGATAPPTGAAFASSPILRDNYQIIAGTSLIWSPVKDLDIGIEGTYIGTGPLGGRVADASRPVTVNGLPAYTEKRYDTTQIRMRVQRDF</sequence>
<evidence type="ECO:0000256" key="6">
    <source>
        <dbReference type="ARBA" id="ARBA00023065"/>
    </source>
</evidence>
<dbReference type="GO" id="GO:0015288">
    <property type="term" value="F:porin activity"/>
    <property type="evidence" value="ECO:0007669"/>
    <property type="project" value="UniProtKB-KW"/>
</dbReference>
<reference evidence="11 12" key="1">
    <citation type="journal article" date="2016" name="Genome Announc.">
        <title>Complete Genome Sequence of Methylobacterium populi P-1M, Isolated from Pink-Pigmented Household Biofilm.</title>
        <authorList>
            <person name="Morohoshi T."/>
            <person name="Ikeda T."/>
        </authorList>
    </citation>
    <scope>NUCLEOTIDE SEQUENCE [LARGE SCALE GENOMIC DNA]</scope>
    <source>
        <strain evidence="11 12">P-1M</strain>
    </source>
</reference>
<dbReference type="GO" id="GO:0009279">
    <property type="term" value="C:cell outer membrane"/>
    <property type="evidence" value="ECO:0007669"/>
    <property type="project" value="UniProtKB-SubCell"/>
</dbReference>
<dbReference type="InterPro" id="IPR003684">
    <property type="entry name" value="Porin_alphabac"/>
</dbReference>
<evidence type="ECO:0000256" key="8">
    <source>
        <dbReference type="ARBA" id="ARBA00023136"/>
    </source>
</evidence>
<comment type="similarity">
    <text evidence="1 10">Belongs to the alphaproteobacteria porin family.</text>
</comment>
<organism evidence="11 12">
    <name type="scientific">Methylorubrum populi</name>
    <dbReference type="NCBI Taxonomy" id="223967"/>
    <lineage>
        <taxon>Bacteria</taxon>
        <taxon>Pseudomonadati</taxon>
        <taxon>Pseudomonadota</taxon>
        <taxon>Alphaproteobacteria</taxon>
        <taxon>Hyphomicrobiales</taxon>
        <taxon>Methylobacteriaceae</taxon>
        <taxon>Methylorubrum</taxon>
    </lineage>
</organism>
<dbReference type="Proteomes" id="UP000218288">
    <property type="component" value="Chromosome"/>
</dbReference>
<keyword evidence="2 10" id="KW-0813">Transport</keyword>
<keyword evidence="8 10" id="KW-0472">Membrane</keyword>
<keyword evidence="3 10" id="KW-1134">Transmembrane beta strand</keyword>
<dbReference type="GO" id="GO:0046930">
    <property type="term" value="C:pore complex"/>
    <property type="evidence" value="ECO:0007669"/>
    <property type="project" value="UniProtKB-KW"/>
</dbReference>
<evidence type="ECO:0000313" key="11">
    <source>
        <dbReference type="EMBL" id="BAU92922.1"/>
    </source>
</evidence>
<keyword evidence="5 10" id="KW-0732">Signal</keyword>
<dbReference type="EMBL" id="AP014809">
    <property type="protein sequence ID" value="BAU92922.1"/>
    <property type="molecule type" value="Genomic_DNA"/>
</dbReference>
<keyword evidence="9 10" id="KW-0998">Cell outer membrane</keyword>
<feature type="signal peptide" evidence="10">
    <location>
        <begin position="1"/>
        <end position="27"/>
    </location>
</feature>
<protein>
    <recommendedName>
        <fullName evidence="10">Porin</fullName>
    </recommendedName>
</protein>
<proteinExistence type="inferred from homology"/>
<comment type="domain">
    <text evidence="10">Consists of 16-stranded beta-barrel sheets, with large surface-exposed loops, that form a transmembrane pore at the center of each barrel. The pore is partially ocluded by a peptide loop that folds into the pore lumen.</text>
</comment>
<keyword evidence="7 10" id="KW-0626">Porin</keyword>
<dbReference type="GO" id="GO:0006811">
    <property type="term" value="P:monoatomic ion transport"/>
    <property type="evidence" value="ECO:0007669"/>
    <property type="project" value="UniProtKB-KW"/>
</dbReference>
<comment type="function">
    <text evidence="10">Forms passive diffusion pores that allow small molecular weight hydrophilic materials across the outer membrane.</text>
</comment>
<comment type="subcellular location">
    <subcellularLocation>
        <location evidence="10">Cell outer membrane</location>
        <topology evidence="10">Multi-pass membrane protein</topology>
    </subcellularLocation>
</comment>
<evidence type="ECO:0000256" key="9">
    <source>
        <dbReference type="ARBA" id="ARBA00023237"/>
    </source>
</evidence>